<name>A0A318E6T2_9GAMM</name>
<feature type="active site" evidence="8">
    <location>
        <position position="365"/>
    </location>
</feature>
<keyword evidence="4 7" id="KW-0808">Transferase</keyword>
<dbReference type="Gene3D" id="1.10.230.10">
    <property type="entry name" value="Cytochrome P450-Terp, domain 2"/>
    <property type="match status" value="1"/>
</dbReference>
<dbReference type="GO" id="GO:0036440">
    <property type="term" value="F:citrate synthase activity"/>
    <property type="evidence" value="ECO:0007669"/>
    <property type="project" value="UniProtKB-EC"/>
</dbReference>
<evidence type="ECO:0000256" key="1">
    <source>
        <dbReference type="ARBA" id="ARBA00004751"/>
    </source>
</evidence>
<gene>
    <name evidence="11" type="ORF">C8D93_11127</name>
</gene>
<feature type="active site" evidence="8">
    <location>
        <position position="308"/>
    </location>
</feature>
<proteinExistence type="inferred from homology"/>
<comment type="caution">
    <text evidence="11">The sequence shown here is derived from an EMBL/GenBank/DDBJ whole genome shotgun (WGS) entry which is preliminary data.</text>
</comment>
<evidence type="ECO:0000313" key="11">
    <source>
        <dbReference type="EMBL" id="PXV64855.1"/>
    </source>
</evidence>
<evidence type="ECO:0000256" key="9">
    <source>
        <dbReference type="RuleBase" id="RU003370"/>
    </source>
</evidence>
<dbReference type="InterPro" id="IPR019810">
    <property type="entry name" value="Citrate_synthase_AS"/>
</dbReference>
<dbReference type="OrthoDB" id="9800864at2"/>
<dbReference type="FunFam" id="1.10.230.10:FF:000002">
    <property type="entry name" value="Citrate synthase"/>
    <property type="match status" value="1"/>
</dbReference>
<evidence type="ECO:0000256" key="3">
    <source>
        <dbReference type="ARBA" id="ARBA00022532"/>
    </source>
</evidence>
<dbReference type="NCBIfam" id="NF004126">
    <property type="entry name" value="PRK05614.1"/>
    <property type="match status" value="1"/>
</dbReference>
<dbReference type="GO" id="GO:0006099">
    <property type="term" value="P:tricarboxylic acid cycle"/>
    <property type="evidence" value="ECO:0007669"/>
    <property type="project" value="UniProtKB-UniRule"/>
</dbReference>
<dbReference type="InterPro" id="IPR024176">
    <property type="entry name" value="Citrate_synthase_bac-typ"/>
</dbReference>
<evidence type="ECO:0000256" key="6">
    <source>
        <dbReference type="NCBIfam" id="TIGR01798"/>
    </source>
</evidence>
<keyword evidence="3 9" id="KW-0816">Tricarboxylic acid cycle</keyword>
<dbReference type="Gene3D" id="2.20.28.60">
    <property type="match status" value="1"/>
</dbReference>
<dbReference type="Pfam" id="PF00285">
    <property type="entry name" value="Citrate_synt"/>
    <property type="match status" value="1"/>
</dbReference>
<dbReference type="AlphaFoldDB" id="A0A318E6T2"/>
<evidence type="ECO:0000256" key="2">
    <source>
        <dbReference type="ARBA" id="ARBA00010566"/>
    </source>
</evidence>
<accession>A0A318E6T2</accession>
<dbReference type="PANTHER" id="PTHR42871">
    <property type="entry name" value="CITRATE SYNTHASE"/>
    <property type="match status" value="1"/>
</dbReference>
<dbReference type="EMBL" id="QICN01000011">
    <property type="protein sequence ID" value="PXV64855.1"/>
    <property type="molecule type" value="Genomic_DNA"/>
</dbReference>
<dbReference type="PIRSF" id="PIRSF001369">
    <property type="entry name" value="Citrate_synth"/>
    <property type="match status" value="1"/>
</dbReference>
<dbReference type="InterPro" id="IPR010953">
    <property type="entry name" value="Citrate_synthase_typ-I"/>
</dbReference>
<dbReference type="PROSITE" id="PS00480">
    <property type="entry name" value="CITRATE_SYNTHASE"/>
    <property type="match status" value="1"/>
</dbReference>
<evidence type="ECO:0000256" key="7">
    <source>
        <dbReference type="PIRNR" id="PIRNR001369"/>
    </source>
</evidence>
<dbReference type="CDD" id="cd06114">
    <property type="entry name" value="EcCS_like"/>
    <property type="match status" value="1"/>
</dbReference>
<keyword evidence="12" id="KW-1185">Reference proteome</keyword>
<dbReference type="Proteomes" id="UP000248330">
    <property type="component" value="Unassembled WGS sequence"/>
</dbReference>
<reference evidence="11 12" key="1">
    <citation type="submission" date="2018-04" db="EMBL/GenBank/DDBJ databases">
        <title>Genomic Encyclopedia of Type Strains, Phase IV (KMG-IV): sequencing the most valuable type-strain genomes for metagenomic binning, comparative biology and taxonomic classification.</title>
        <authorList>
            <person name="Goeker M."/>
        </authorList>
    </citation>
    <scope>NUCLEOTIDE SEQUENCE [LARGE SCALE GENOMIC DNA]</scope>
    <source>
        <strain evidence="11 12">DSM 104150</strain>
    </source>
</reference>
<evidence type="ECO:0000256" key="5">
    <source>
        <dbReference type="ARBA" id="ARBA00049288"/>
    </source>
</evidence>
<evidence type="ECO:0000256" key="10">
    <source>
        <dbReference type="RuleBase" id="RU003406"/>
    </source>
</evidence>
<dbReference type="InterPro" id="IPR036969">
    <property type="entry name" value="Citrate_synthase_sf"/>
</dbReference>
<dbReference type="GO" id="GO:0005737">
    <property type="term" value="C:cytoplasm"/>
    <property type="evidence" value="ECO:0007669"/>
    <property type="project" value="InterPro"/>
</dbReference>
<dbReference type="NCBIfam" id="TIGR01798">
    <property type="entry name" value="cit_synth_I"/>
    <property type="match status" value="1"/>
</dbReference>
<dbReference type="UniPathway" id="UPA00223">
    <property type="reaction ID" value="UER00717"/>
</dbReference>
<comment type="catalytic activity">
    <reaction evidence="5 9">
        <text>oxaloacetate + acetyl-CoA + H2O = citrate + CoA + H(+)</text>
        <dbReference type="Rhea" id="RHEA:16845"/>
        <dbReference type="ChEBI" id="CHEBI:15377"/>
        <dbReference type="ChEBI" id="CHEBI:15378"/>
        <dbReference type="ChEBI" id="CHEBI:16452"/>
        <dbReference type="ChEBI" id="CHEBI:16947"/>
        <dbReference type="ChEBI" id="CHEBI:57287"/>
        <dbReference type="ChEBI" id="CHEBI:57288"/>
        <dbReference type="EC" id="2.3.3.16"/>
    </reaction>
</comment>
<evidence type="ECO:0000256" key="4">
    <source>
        <dbReference type="ARBA" id="ARBA00022679"/>
    </source>
</evidence>
<organism evidence="11 12">
    <name type="scientific">Sinimarinibacterium flocculans</name>
    <dbReference type="NCBI Taxonomy" id="985250"/>
    <lineage>
        <taxon>Bacteria</taxon>
        <taxon>Pseudomonadati</taxon>
        <taxon>Pseudomonadota</taxon>
        <taxon>Gammaproteobacteria</taxon>
        <taxon>Nevskiales</taxon>
        <taxon>Nevskiaceae</taxon>
        <taxon>Sinimarinibacterium</taxon>
    </lineage>
</organism>
<dbReference type="InterPro" id="IPR016143">
    <property type="entry name" value="Citrate_synth-like_sm_a-sub"/>
</dbReference>
<dbReference type="InterPro" id="IPR016142">
    <property type="entry name" value="Citrate_synth-like_lrg_a-sub"/>
</dbReference>
<dbReference type="PRINTS" id="PR00143">
    <property type="entry name" value="CITRTSNTHASE"/>
</dbReference>
<sequence>MSTPSFSLVNNATGEKTDLPAVGGTLGPVGLDVGKVYGQMDVFTYDPGFSSTCSTKSAITYIDGDAGVLLYRGYPVAQLAEQCSFIEVAYLILNGELPDKNQLEDFDQTIRRHTMINESLKGFFGGFRYDAHPMAMLTGVVGSLSAFYHDTTNNKDPEHRKIFAHRMIAKIPTIAAAAYKRYVGLPFMYPQNHLDYCSNLLHMMFAVPAEPYEVNPIAARALDVLFILHADHEQNASTSTVRMAGSTGTNPYAAIAAGIAALWGPAHGGANEAVLKMLDEIGDVKKVPDFMSKVKDKNSGVRLMGFGHRVYKNFDPRATIIRDECHKVLKALNINDPKLELAMKLEEIALSDDYFKERKLYPNVDFYSGIIYKALGIPVNMFTPMFAIARTVGWAAHWIEMIADPTMRIARPRQVYTGAAERNVPALDKR</sequence>
<dbReference type="RefSeq" id="WP_110266406.1">
    <property type="nucleotide sequence ID" value="NZ_CAWNXA010000011.1"/>
</dbReference>
<evidence type="ECO:0000256" key="8">
    <source>
        <dbReference type="PIRSR" id="PIRSR001369-1"/>
    </source>
</evidence>
<dbReference type="InterPro" id="IPR002020">
    <property type="entry name" value="Citrate_synthase"/>
</dbReference>
<comment type="similarity">
    <text evidence="2 7 10">Belongs to the citrate synthase family.</text>
</comment>
<comment type="pathway">
    <text evidence="1 9">Carbohydrate metabolism; tricarboxylic acid cycle; isocitrate from oxaloacetate: step 1/2.</text>
</comment>
<dbReference type="PANTHER" id="PTHR42871:SF1">
    <property type="entry name" value="CITRATE SYNTHASE"/>
    <property type="match status" value="1"/>
</dbReference>
<evidence type="ECO:0000313" key="12">
    <source>
        <dbReference type="Proteomes" id="UP000248330"/>
    </source>
</evidence>
<dbReference type="SUPFAM" id="SSF48256">
    <property type="entry name" value="Citrate synthase"/>
    <property type="match status" value="1"/>
</dbReference>
<dbReference type="Gene3D" id="1.10.580.10">
    <property type="entry name" value="Citrate Synthase, domain 1"/>
    <property type="match status" value="1"/>
</dbReference>
<protein>
    <recommendedName>
        <fullName evidence="6 7">Citrate synthase</fullName>
    </recommendedName>
</protein>